<dbReference type="EMBL" id="QXFZ01001517">
    <property type="protein sequence ID" value="KAE9089146.1"/>
    <property type="molecule type" value="Genomic_DNA"/>
</dbReference>
<feature type="region of interest" description="Disordered" evidence="1">
    <location>
        <begin position="1"/>
        <end position="24"/>
    </location>
</feature>
<comment type="caution">
    <text evidence="3">The sequence shown here is derived from an EMBL/GenBank/DDBJ whole genome shotgun (WGS) entry which is preliminary data.</text>
</comment>
<evidence type="ECO:0000313" key="4">
    <source>
        <dbReference type="Proteomes" id="UP000441208"/>
    </source>
</evidence>
<dbReference type="EMBL" id="QXFW01000652">
    <property type="protein sequence ID" value="KAE9006289.1"/>
    <property type="molecule type" value="Genomic_DNA"/>
</dbReference>
<dbReference type="Proteomes" id="UP000441208">
    <property type="component" value="Unassembled WGS sequence"/>
</dbReference>
<proteinExistence type="predicted"/>
<accession>A0A6A3R3H5</accession>
<evidence type="ECO:0000313" key="5">
    <source>
        <dbReference type="Proteomes" id="UP000460718"/>
    </source>
</evidence>
<name>A0A6A3R3H5_9STRA</name>
<gene>
    <name evidence="3" type="ORF">PF007_g19699</name>
    <name evidence="2" type="ORF">PF011_g11656</name>
</gene>
<reference evidence="3 4" key="1">
    <citation type="submission" date="2018-08" db="EMBL/GenBank/DDBJ databases">
        <title>Genomic investigation of the strawberry pathogen Phytophthora fragariae indicates pathogenicity is determined by transcriptional variation in three key races.</title>
        <authorList>
            <person name="Adams T.M."/>
            <person name="Armitage A.D."/>
            <person name="Sobczyk M.K."/>
            <person name="Bates H.J."/>
            <person name="Dunwell J.M."/>
            <person name="Nellist C.F."/>
            <person name="Harrison R.J."/>
        </authorList>
    </citation>
    <scope>NUCLEOTIDE SEQUENCE [LARGE SCALE GENOMIC DNA]</scope>
    <source>
        <strain evidence="3 4">NOV-71</strain>
        <strain evidence="2 5">SCRP245</strain>
    </source>
</reference>
<dbReference type="Proteomes" id="UP000460718">
    <property type="component" value="Unassembled WGS sequence"/>
</dbReference>
<evidence type="ECO:0000313" key="2">
    <source>
        <dbReference type="EMBL" id="KAE9006289.1"/>
    </source>
</evidence>
<dbReference type="AlphaFoldDB" id="A0A6A3R3H5"/>
<sequence length="39" mass="4465">MVTEERARAPGDQCNNHGKENKMEGVTEMVQRMREDASE</sequence>
<evidence type="ECO:0000256" key="1">
    <source>
        <dbReference type="SAM" id="MobiDB-lite"/>
    </source>
</evidence>
<evidence type="ECO:0000313" key="3">
    <source>
        <dbReference type="EMBL" id="KAE9089146.1"/>
    </source>
</evidence>
<organism evidence="3 4">
    <name type="scientific">Phytophthora fragariae</name>
    <dbReference type="NCBI Taxonomy" id="53985"/>
    <lineage>
        <taxon>Eukaryota</taxon>
        <taxon>Sar</taxon>
        <taxon>Stramenopiles</taxon>
        <taxon>Oomycota</taxon>
        <taxon>Peronosporomycetes</taxon>
        <taxon>Peronosporales</taxon>
        <taxon>Peronosporaceae</taxon>
        <taxon>Phytophthora</taxon>
    </lineage>
</organism>
<protein>
    <submittedName>
        <fullName evidence="3">Uncharacterized protein</fullName>
    </submittedName>
</protein>